<dbReference type="GO" id="GO:0000976">
    <property type="term" value="F:transcription cis-regulatory region binding"/>
    <property type="evidence" value="ECO:0007669"/>
    <property type="project" value="TreeGrafter"/>
</dbReference>
<dbReference type="GO" id="GO:0051301">
    <property type="term" value="P:cell division"/>
    <property type="evidence" value="ECO:0007669"/>
    <property type="project" value="UniProtKB-KW"/>
</dbReference>
<comment type="similarity">
    <text evidence="7">Belongs to the MraZ family.</text>
</comment>
<dbReference type="InterPro" id="IPR037914">
    <property type="entry name" value="SpoVT-AbrB_sf"/>
</dbReference>
<organism evidence="9 10">
    <name type="scientific">Candidatus Uhrbacteria bacterium CG10_big_fil_rev_8_21_14_0_10_50_16</name>
    <dbReference type="NCBI Taxonomy" id="1975039"/>
    <lineage>
        <taxon>Bacteria</taxon>
        <taxon>Candidatus Uhriibacteriota</taxon>
    </lineage>
</organism>
<evidence type="ECO:0000256" key="4">
    <source>
        <dbReference type="ARBA" id="ARBA00023015"/>
    </source>
</evidence>
<proteinExistence type="inferred from homology"/>
<dbReference type="EMBL" id="PCYM01000007">
    <property type="protein sequence ID" value="PIR47365.1"/>
    <property type="molecule type" value="Genomic_DNA"/>
</dbReference>
<dbReference type="PROSITE" id="PS51740">
    <property type="entry name" value="SPOVT_ABRB"/>
    <property type="match status" value="2"/>
</dbReference>
<dbReference type="GO" id="GO:0003700">
    <property type="term" value="F:DNA-binding transcription factor activity"/>
    <property type="evidence" value="ECO:0007669"/>
    <property type="project" value="UniProtKB-UniRule"/>
</dbReference>
<dbReference type="InterPro" id="IPR003444">
    <property type="entry name" value="MraZ"/>
</dbReference>
<keyword evidence="2 7" id="KW-0963">Cytoplasm</keyword>
<evidence type="ECO:0000313" key="9">
    <source>
        <dbReference type="EMBL" id="PIR47365.1"/>
    </source>
</evidence>
<comment type="subcellular location">
    <subcellularLocation>
        <location evidence="7">Cytoplasm</location>
        <location evidence="7">Nucleoid</location>
    </subcellularLocation>
</comment>
<dbReference type="Gene3D" id="3.40.1550.20">
    <property type="entry name" value="Transcriptional regulator MraZ domain"/>
    <property type="match status" value="1"/>
</dbReference>
<evidence type="ECO:0000256" key="6">
    <source>
        <dbReference type="ARBA" id="ARBA00023163"/>
    </source>
</evidence>
<evidence type="ECO:0000256" key="5">
    <source>
        <dbReference type="ARBA" id="ARBA00023125"/>
    </source>
</evidence>
<evidence type="ECO:0000256" key="7">
    <source>
        <dbReference type="HAMAP-Rule" id="MF_01008"/>
    </source>
</evidence>
<keyword evidence="3" id="KW-0677">Repeat</keyword>
<evidence type="ECO:0000313" key="10">
    <source>
        <dbReference type="Proteomes" id="UP000230084"/>
    </source>
</evidence>
<dbReference type="NCBIfam" id="TIGR00242">
    <property type="entry name" value="division/cell wall cluster transcriptional repressor MraZ"/>
    <property type="match status" value="1"/>
</dbReference>
<dbReference type="InterPro" id="IPR035644">
    <property type="entry name" value="MraZ_C"/>
</dbReference>
<dbReference type="PANTHER" id="PTHR34701">
    <property type="entry name" value="TRANSCRIPTIONAL REGULATOR MRAZ"/>
    <property type="match status" value="1"/>
</dbReference>
<gene>
    <name evidence="7" type="primary">mraZ</name>
    <name evidence="9" type="ORF">COV06_03730</name>
</gene>
<keyword evidence="9" id="KW-0132">Cell division</keyword>
<feature type="domain" description="SpoVT-AbrB" evidence="8">
    <location>
        <begin position="5"/>
        <end position="47"/>
    </location>
</feature>
<dbReference type="InterPro" id="IPR007159">
    <property type="entry name" value="SpoVT-AbrB_dom"/>
</dbReference>
<keyword evidence="4 7" id="KW-0805">Transcription regulation</keyword>
<dbReference type="GO" id="GO:0009295">
    <property type="term" value="C:nucleoid"/>
    <property type="evidence" value="ECO:0007669"/>
    <property type="project" value="UniProtKB-SubCell"/>
</dbReference>
<dbReference type="InterPro" id="IPR038619">
    <property type="entry name" value="MraZ_sf"/>
</dbReference>
<dbReference type="SUPFAM" id="SSF89447">
    <property type="entry name" value="AbrB/MazE/MraZ-like"/>
    <property type="match status" value="1"/>
</dbReference>
<protein>
    <recommendedName>
        <fullName evidence="1 7">Transcriptional regulator MraZ</fullName>
    </recommendedName>
</protein>
<sequence length="143" mass="15939">MFLGEYNHALDEKGRLAIPVKFRDALRKGAVVTRGLDNSLVIYAMTEWKVLATKLANLPISQQNSRAFARLMLAGAMDVSIDKQGRFGIPEYLRQYAGMKKNVVVAGLYNRLELWDASTWEAYKKKTESASSAIAEQLGELGI</sequence>
<dbReference type="GO" id="GO:0005737">
    <property type="term" value="C:cytoplasm"/>
    <property type="evidence" value="ECO:0007669"/>
    <property type="project" value="UniProtKB-UniRule"/>
</dbReference>
<keyword evidence="5 7" id="KW-0238">DNA-binding</keyword>
<evidence type="ECO:0000259" key="8">
    <source>
        <dbReference type="PROSITE" id="PS51740"/>
    </source>
</evidence>
<evidence type="ECO:0000256" key="3">
    <source>
        <dbReference type="ARBA" id="ARBA00022737"/>
    </source>
</evidence>
<feature type="domain" description="SpoVT-AbrB" evidence="8">
    <location>
        <begin position="76"/>
        <end position="119"/>
    </location>
</feature>
<evidence type="ECO:0000256" key="1">
    <source>
        <dbReference type="ARBA" id="ARBA00013860"/>
    </source>
</evidence>
<reference evidence="9 10" key="1">
    <citation type="submission" date="2017-09" db="EMBL/GenBank/DDBJ databases">
        <title>Depth-based differentiation of microbial function through sediment-hosted aquifers and enrichment of novel symbionts in the deep terrestrial subsurface.</title>
        <authorList>
            <person name="Probst A.J."/>
            <person name="Ladd B."/>
            <person name="Jarett J.K."/>
            <person name="Geller-Mcgrath D.E."/>
            <person name="Sieber C.M."/>
            <person name="Emerson J.B."/>
            <person name="Anantharaman K."/>
            <person name="Thomas B.C."/>
            <person name="Malmstrom R."/>
            <person name="Stieglmeier M."/>
            <person name="Klingl A."/>
            <person name="Woyke T."/>
            <person name="Ryan C.M."/>
            <person name="Banfield J.F."/>
        </authorList>
    </citation>
    <scope>NUCLEOTIDE SEQUENCE [LARGE SCALE GENOMIC DNA]</scope>
    <source>
        <strain evidence="9">CG10_big_fil_rev_8_21_14_0_10_50_16</strain>
    </source>
</reference>
<comment type="subunit">
    <text evidence="7">Forms oligomers.</text>
</comment>
<dbReference type="CDD" id="cd16321">
    <property type="entry name" value="MraZ_C"/>
    <property type="match status" value="1"/>
</dbReference>
<keyword evidence="6 7" id="KW-0804">Transcription</keyword>
<dbReference type="Proteomes" id="UP000230084">
    <property type="component" value="Unassembled WGS sequence"/>
</dbReference>
<dbReference type="HAMAP" id="MF_01008">
    <property type="entry name" value="MraZ"/>
    <property type="match status" value="1"/>
</dbReference>
<name>A0A2H0RNM6_9BACT</name>
<dbReference type="CDD" id="cd16320">
    <property type="entry name" value="MraZ_N"/>
    <property type="match status" value="1"/>
</dbReference>
<dbReference type="Pfam" id="PF02381">
    <property type="entry name" value="MraZ"/>
    <property type="match status" value="2"/>
</dbReference>
<dbReference type="PANTHER" id="PTHR34701:SF1">
    <property type="entry name" value="TRANSCRIPTIONAL REGULATOR MRAZ"/>
    <property type="match status" value="1"/>
</dbReference>
<dbReference type="GO" id="GO:2000143">
    <property type="term" value="P:negative regulation of DNA-templated transcription initiation"/>
    <property type="evidence" value="ECO:0007669"/>
    <property type="project" value="TreeGrafter"/>
</dbReference>
<dbReference type="InterPro" id="IPR035642">
    <property type="entry name" value="MraZ_N"/>
</dbReference>
<accession>A0A2H0RNM6</accession>
<comment type="caution">
    <text evidence="9">The sequence shown here is derived from an EMBL/GenBank/DDBJ whole genome shotgun (WGS) entry which is preliminary data.</text>
</comment>
<dbReference type="InterPro" id="IPR020603">
    <property type="entry name" value="MraZ_dom"/>
</dbReference>
<keyword evidence="9" id="KW-0131">Cell cycle</keyword>
<dbReference type="AlphaFoldDB" id="A0A2H0RNM6"/>
<evidence type="ECO:0000256" key="2">
    <source>
        <dbReference type="ARBA" id="ARBA00022490"/>
    </source>
</evidence>